<feature type="region of interest" description="Disordered" evidence="1">
    <location>
        <begin position="33"/>
        <end position="64"/>
    </location>
</feature>
<organism evidence="2 3">
    <name type="scientific">Meganyctiphanes norvegica</name>
    <name type="common">Northern krill</name>
    <name type="synonym">Thysanopoda norvegica</name>
    <dbReference type="NCBI Taxonomy" id="48144"/>
    <lineage>
        <taxon>Eukaryota</taxon>
        <taxon>Metazoa</taxon>
        <taxon>Ecdysozoa</taxon>
        <taxon>Arthropoda</taxon>
        <taxon>Crustacea</taxon>
        <taxon>Multicrustacea</taxon>
        <taxon>Malacostraca</taxon>
        <taxon>Eumalacostraca</taxon>
        <taxon>Eucarida</taxon>
        <taxon>Euphausiacea</taxon>
        <taxon>Euphausiidae</taxon>
        <taxon>Meganyctiphanes</taxon>
    </lineage>
</organism>
<comment type="caution">
    <text evidence="2">The sequence shown here is derived from an EMBL/GenBank/DDBJ whole genome shotgun (WGS) entry which is preliminary data.</text>
</comment>
<accession>A0AAV2R241</accession>
<name>A0AAV2R241_MEGNR</name>
<gene>
    <name evidence="2" type="ORF">MNOR_LOCUS18265</name>
</gene>
<protein>
    <submittedName>
        <fullName evidence="2">Uncharacterized protein</fullName>
    </submittedName>
</protein>
<evidence type="ECO:0000256" key="1">
    <source>
        <dbReference type="SAM" id="MobiDB-lite"/>
    </source>
</evidence>
<evidence type="ECO:0000313" key="3">
    <source>
        <dbReference type="Proteomes" id="UP001497623"/>
    </source>
</evidence>
<keyword evidence="3" id="KW-1185">Reference proteome</keyword>
<reference evidence="2 3" key="1">
    <citation type="submission" date="2024-05" db="EMBL/GenBank/DDBJ databases">
        <authorList>
            <person name="Wallberg A."/>
        </authorList>
    </citation>
    <scope>NUCLEOTIDE SEQUENCE [LARGE SCALE GENOMIC DNA]</scope>
</reference>
<feature type="compositionally biased region" description="Polar residues" evidence="1">
    <location>
        <begin position="40"/>
        <end position="56"/>
    </location>
</feature>
<sequence length="156" mass="17716">MTHQLTDFDLERMEEILADPNADITPFMEYLEQDDEASTKKQNFSNNSNTEQQGLVSETAHQDTQLVDNNQQQRLLESVDDSTIENMYLLAVQNVENQNNDFITMLLNNGVLIEGQVGAAFELPYLLDEQGIVPVFSHNNLGLFEENSNLSMVYPN</sequence>
<dbReference type="AlphaFoldDB" id="A0AAV2R241"/>
<proteinExistence type="predicted"/>
<dbReference type="EMBL" id="CAXKWB010012970">
    <property type="protein sequence ID" value="CAL4106137.1"/>
    <property type="molecule type" value="Genomic_DNA"/>
</dbReference>
<dbReference type="Proteomes" id="UP001497623">
    <property type="component" value="Unassembled WGS sequence"/>
</dbReference>
<evidence type="ECO:0000313" key="2">
    <source>
        <dbReference type="EMBL" id="CAL4106137.1"/>
    </source>
</evidence>